<evidence type="ECO:0000313" key="4">
    <source>
        <dbReference type="Proteomes" id="UP000184304"/>
    </source>
</evidence>
<feature type="compositionally biased region" description="Low complexity" evidence="2">
    <location>
        <begin position="281"/>
        <end position="296"/>
    </location>
</feature>
<evidence type="ECO:0000256" key="2">
    <source>
        <dbReference type="SAM" id="MobiDB-lite"/>
    </source>
</evidence>
<keyword evidence="1" id="KW-0175">Coiled coil</keyword>
<organism evidence="3 4">
    <name type="scientific">Aspergillus tubingensis (strain CBS 134.48)</name>
    <dbReference type="NCBI Taxonomy" id="767770"/>
    <lineage>
        <taxon>Eukaryota</taxon>
        <taxon>Fungi</taxon>
        <taxon>Dikarya</taxon>
        <taxon>Ascomycota</taxon>
        <taxon>Pezizomycotina</taxon>
        <taxon>Eurotiomycetes</taxon>
        <taxon>Eurotiomycetidae</taxon>
        <taxon>Eurotiales</taxon>
        <taxon>Aspergillaceae</taxon>
        <taxon>Aspergillus</taxon>
        <taxon>Aspergillus subgen. Circumdati</taxon>
    </lineage>
</organism>
<dbReference type="AlphaFoldDB" id="A0A1L9NQE0"/>
<feature type="region of interest" description="Disordered" evidence="2">
    <location>
        <begin position="267"/>
        <end position="304"/>
    </location>
</feature>
<dbReference type="EMBL" id="KV878176">
    <property type="protein sequence ID" value="OJI91536.1"/>
    <property type="molecule type" value="Genomic_DNA"/>
</dbReference>
<reference evidence="4" key="1">
    <citation type="journal article" date="2017" name="Genome Biol.">
        <title>Comparative genomics reveals high biological diversity and specific adaptations in the industrially and medically important fungal genus Aspergillus.</title>
        <authorList>
            <person name="de Vries R.P."/>
            <person name="Riley R."/>
            <person name="Wiebenga A."/>
            <person name="Aguilar-Osorio G."/>
            <person name="Amillis S."/>
            <person name="Uchima C.A."/>
            <person name="Anderluh G."/>
            <person name="Asadollahi M."/>
            <person name="Askin M."/>
            <person name="Barry K."/>
            <person name="Battaglia E."/>
            <person name="Bayram O."/>
            <person name="Benocci T."/>
            <person name="Braus-Stromeyer S.A."/>
            <person name="Caldana C."/>
            <person name="Canovas D."/>
            <person name="Cerqueira G.C."/>
            <person name="Chen F."/>
            <person name="Chen W."/>
            <person name="Choi C."/>
            <person name="Clum A."/>
            <person name="Dos Santos R.A."/>
            <person name="Damasio A.R."/>
            <person name="Diallinas G."/>
            <person name="Emri T."/>
            <person name="Fekete E."/>
            <person name="Flipphi M."/>
            <person name="Freyberg S."/>
            <person name="Gallo A."/>
            <person name="Gournas C."/>
            <person name="Habgood R."/>
            <person name="Hainaut M."/>
            <person name="Harispe M.L."/>
            <person name="Henrissat B."/>
            <person name="Hilden K.S."/>
            <person name="Hope R."/>
            <person name="Hossain A."/>
            <person name="Karabika E."/>
            <person name="Karaffa L."/>
            <person name="Karanyi Z."/>
            <person name="Krasevec N."/>
            <person name="Kuo A."/>
            <person name="Kusch H."/>
            <person name="LaButti K."/>
            <person name="Lagendijk E.L."/>
            <person name="Lapidus A."/>
            <person name="Levasseur A."/>
            <person name="Lindquist E."/>
            <person name="Lipzen A."/>
            <person name="Logrieco A.F."/>
            <person name="MacCabe A."/>
            <person name="Maekelae M.R."/>
            <person name="Malavazi I."/>
            <person name="Melin P."/>
            <person name="Meyer V."/>
            <person name="Mielnichuk N."/>
            <person name="Miskei M."/>
            <person name="Molnar A.P."/>
            <person name="Mule G."/>
            <person name="Ngan C.Y."/>
            <person name="Orejas M."/>
            <person name="Orosz E."/>
            <person name="Ouedraogo J.P."/>
            <person name="Overkamp K.M."/>
            <person name="Park H.-S."/>
            <person name="Perrone G."/>
            <person name="Piumi F."/>
            <person name="Punt P.J."/>
            <person name="Ram A.F."/>
            <person name="Ramon A."/>
            <person name="Rauscher S."/>
            <person name="Record E."/>
            <person name="Riano-Pachon D.M."/>
            <person name="Robert V."/>
            <person name="Roehrig J."/>
            <person name="Ruller R."/>
            <person name="Salamov A."/>
            <person name="Salih N.S."/>
            <person name="Samson R.A."/>
            <person name="Sandor E."/>
            <person name="Sanguinetti M."/>
            <person name="Schuetze T."/>
            <person name="Sepcic K."/>
            <person name="Shelest E."/>
            <person name="Sherlock G."/>
            <person name="Sophianopoulou V."/>
            <person name="Squina F.M."/>
            <person name="Sun H."/>
            <person name="Susca A."/>
            <person name="Todd R.B."/>
            <person name="Tsang A."/>
            <person name="Unkles S.E."/>
            <person name="van de Wiele N."/>
            <person name="van Rossen-Uffink D."/>
            <person name="Oliveira J.V."/>
            <person name="Vesth T.C."/>
            <person name="Visser J."/>
            <person name="Yu J.-H."/>
            <person name="Zhou M."/>
            <person name="Andersen M.R."/>
            <person name="Archer D.B."/>
            <person name="Baker S.E."/>
            <person name="Benoit I."/>
            <person name="Brakhage A.A."/>
            <person name="Braus G.H."/>
            <person name="Fischer R."/>
            <person name="Frisvad J.C."/>
            <person name="Goldman G.H."/>
            <person name="Houbraken J."/>
            <person name="Oakley B."/>
            <person name="Pocsi I."/>
            <person name="Scazzocchio C."/>
            <person name="Seiboth B."/>
            <person name="vanKuyk P.A."/>
            <person name="Wortman J."/>
            <person name="Dyer P.S."/>
            <person name="Grigoriev I.V."/>
        </authorList>
    </citation>
    <scope>NUCLEOTIDE SEQUENCE [LARGE SCALE GENOMIC DNA]</scope>
    <source>
        <strain evidence="4">CBS 134.48</strain>
    </source>
</reference>
<dbReference type="OrthoDB" id="3891782at2759"/>
<protein>
    <submittedName>
        <fullName evidence="3">Uncharacterized protein</fullName>
    </submittedName>
</protein>
<dbReference type="Proteomes" id="UP000184304">
    <property type="component" value="Unassembled WGS sequence"/>
</dbReference>
<dbReference type="VEuPathDB" id="FungiDB:ASPTUDRAFT_53177"/>
<dbReference type="SUPFAM" id="SSF58113">
    <property type="entry name" value="Apolipoprotein A-I"/>
    <property type="match status" value="1"/>
</dbReference>
<accession>A0A1L9NQE0</accession>
<sequence length="504" mass="56690">MTTTSQNPTGVLKKAVLVHAPDFDVSCRARLRIIHDHAANQGCISLSITADLANLSGRSQVLTLNIPPESVEQCALARQSNSELCSSHFVSMLPAPVTNVSAVSTLSLSLGATGIVLCPSELDYISPARPGDLDIHSFAKICQSKFLYLHFSRRQFVNKELDKLEIFSRALRTKSLETVSFDHSRHGMVPKDWRVFNLSPNPPPYRQEPLFEQLEQVDPPLYCEASVSEQVVRKRQRGNFSSHHLRCSYLDPWSVSSHDESRKKVLLQTPPPIGSPTEVNTPSTRSPSPSSIRPTIFQRASSPGDPVCKKLARLEHELRGVSDDLIRELLIRSGRGHLLAVPKNVDLDLPCEVQKVGSTEIEMVEQRLKRYVDEMIERRLKSGILDEVIDSAASECRDQIYDECKTNQAEFREQVDDGNSEVRNTTMECLKEINEQAQKHMHEIEEQAQQCMKDIEDQGVEVEMSAKKSMAELKRWFSTPTQSLPETMLNPSHEIDTTVRRSSI</sequence>
<dbReference type="OMA" id="CMKDIED"/>
<evidence type="ECO:0000313" key="3">
    <source>
        <dbReference type="EMBL" id="OJI91536.1"/>
    </source>
</evidence>
<feature type="coiled-coil region" evidence="1">
    <location>
        <begin position="427"/>
        <end position="454"/>
    </location>
</feature>
<name>A0A1L9NQE0_ASPTC</name>
<gene>
    <name evidence="3" type="ORF">ASPTUDRAFT_53177</name>
</gene>
<keyword evidence="4" id="KW-1185">Reference proteome</keyword>
<proteinExistence type="predicted"/>
<evidence type="ECO:0000256" key="1">
    <source>
        <dbReference type="SAM" id="Coils"/>
    </source>
</evidence>